<evidence type="ECO:0000256" key="1">
    <source>
        <dbReference type="SAM" id="Phobius"/>
    </source>
</evidence>
<keyword evidence="1" id="KW-1133">Transmembrane helix</keyword>
<dbReference type="EMBL" id="AP035881">
    <property type="protein sequence ID" value="BFP47001.1"/>
    <property type="molecule type" value="Genomic_DNA"/>
</dbReference>
<dbReference type="RefSeq" id="WP_407989377.1">
    <property type="nucleotide sequence ID" value="NZ_AP035881.2"/>
</dbReference>
<protein>
    <recommendedName>
        <fullName evidence="3">Integral membrane protein</fullName>
    </recommendedName>
</protein>
<organism evidence="2">
    <name type="scientific">Kitasatospora sp. CMC57</name>
    <dbReference type="NCBI Taxonomy" id="3231513"/>
    <lineage>
        <taxon>Bacteria</taxon>
        <taxon>Bacillati</taxon>
        <taxon>Actinomycetota</taxon>
        <taxon>Actinomycetes</taxon>
        <taxon>Kitasatosporales</taxon>
        <taxon>Streptomycetaceae</taxon>
        <taxon>Kitasatospora</taxon>
    </lineage>
</organism>
<dbReference type="AlphaFoldDB" id="A0AB33JUV7"/>
<keyword evidence="1" id="KW-0472">Membrane</keyword>
<proteinExistence type="predicted"/>
<accession>A0AB33JUV7</accession>
<gene>
    <name evidence="2" type="ORF">KCMC57_33690</name>
</gene>
<keyword evidence="1" id="KW-0812">Transmembrane</keyword>
<sequence>MDHNQPYASPVVPVHFTPDGHPYYAAPPAAAPLAVYQPGPVGQFAPAYPPQVLHTAVHHPVPYTAGAGRDPWPARLLCGGIGIGAAGVGTAFLLQAIAAATTGLGLITAALALGWLIKNQGGGGSSARGAVNVHVTTHNRNR</sequence>
<name>A0AB33JUV7_9ACTN</name>
<evidence type="ECO:0000313" key="2">
    <source>
        <dbReference type="EMBL" id="BFP47001.1"/>
    </source>
</evidence>
<reference evidence="2" key="1">
    <citation type="submission" date="2024-07" db="EMBL/GenBank/DDBJ databases">
        <title>Complete genome sequences of cellulolytic bacteria, Kitasatospora sp. CMC57 and Streptomyces sp. CMC78, isolated from Japanese agricultural soil.</title>
        <authorList>
            <person name="Hashimoto T."/>
            <person name="Ito M."/>
            <person name="Iwamoto M."/>
            <person name="Fukahori D."/>
            <person name="Shoda T."/>
            <person name="Sakoda M."/>
            <person name="Morohoshi T."/>
            <person name="Mitsuboshi M."/>
            <person name="Nishizawa T."/>
        </authorList>
    </citation>
    <scope>NUCLEOTIDE SEQUENCE</scope>
    <source>
        <strain evidence="2">CMC57</strain>
    </source>
</reference>
<evidence type="ECO:0008006" key="3">
    <source>
        <dbReference type="Google" id="ProtNLM"/>
    </source>
</evidence>
<feature type="transmembrane region" description="Helical" evidence="1">
    <location>
        <begin position="92"/>
        <end position="117"/>
    </location>
</feature>